<evidence type="ECO:0000313" key="2">
    <source>
        <dbReference type="EMBL" id="PWI56777.1"/>
    </source>
</evidence>
<evidence type="ECO:0000313" key="3">
    <source>
        <dbReference type="Proteomes" id="UP000245380"/>
    </source>
</evidence>
<dbReference type="InterPro" id="IPR016181">
    <property type="entry name" value="Acyl_CoA_acyltransferase"/>
</dbReference>
<gene>
    <name evidence="2" type="ORF">BM613_11885</name>
</gene>
<dbReference type="CDD" id="cd04301">
    <property type="entry name" value="NAT_SF"/>
    <property type="match status" value="1"/>
</dbReference>
<dbReference type="Gene3D" id="3.40.630.30">
    <property type="match status" value="1"/>
</dbReference>
<comment type="caution">
    <text evidence="2">The sequence shown here is derived from an EMBL/GenBank/DDBJ whole genome shotgun (WGS) entry which is preliminary data.</text>
</comment>
<dbReference type="InterPro" id="IPR000182">
    <property type="entry name" value="GNAT_dom"/>
</dbReference>
<accession>A0A2U3D674</accession>
<dbReference type="SUPFAM" id="SSF55729">
    <property type="entry name" value="Acyl-CoA N-acyltransferases (Nat)"/>
    <property type="match status" value="1"/>
</dbReference>
<evidence type="ECO:0000259" key="1">
    <source>
        <dbReference type="PROSITE" id="PS51186"/>
    </source>
</evidence>
<protein>
    <recommendedName>
        <fullName evidence="1">N-acetyltransferase domain-containing protein</fullName>
    </recommendedName>
</protein>
<reference evidence="2 3" key="1">
    <citation type="submission" date="2016-11" db="EMBL/GenBank/DDBJ databases">
        <title>Comparative genomics of Acidibacillus ferroxidans species.</title>
        <authorList>
            <person name="Oliveira G."/>
            <person name="Nunes G."/>
            <person name="Oliveira R."/>
            <person name="Araujo F."/>
            <person name="Salim A."/>
            <person name="Scholte L."/>
            <person name="Morais D."/>
            <person name="Nancucheo I."/>
            <person name="Johnson D.B."/>
            <person name="Grail B."/>
            <person name="Bittencourt J."/>
            <person name="Valadares R."/>
        </authorList>
    </citation>
    <scope>NUCLEOTIDE SEQUENCE [LARGE SCALE GENOMIC DNA]</scope>
    <source>
        <strain evidence="2 3">Y002</strain>
    </source>
</reference>
<sequence length="275" mass="30620">MTLFLNHALAKELEADLREGNQKVVDAWRTFPSEIIVETLRVEDALAIYTGPDSPINEVVGLGMTSPVSEDTLERIEQFYASYDQPTKIRVCPLADASLLTALSARGYRLTEFTYRWILDLATWQSPFFDVDDRVRGTDAFDEIIWSRTVAAGFLEMDVLPVDERIDLERAFFRIPSGFPVIAFDQGKAAAAGMMVISGSLATLFATSTIPSFRGRGLQSALLDWRLRYAKSQGARLATIETEPGSASQRNVERMGFHLAYVIAEMEHAVSPISK</sequence>
<dbReference type="OrthoDB" id="2350893at2"/>
<dbReference type="PROSITE" id="PS51186">
    <property type="entry name" value="GNAT"/>
    <property type="match status" value="1"/>
</dbReference>
<dbReference type="Pfam" id="PF00583">
    <property type="entry name" value="Acetyltransf_1"/>
    <property type="match status" value="1"/>
</dbReference>
<dbReference type="EMBL" id="MPDK01000026">
    <property type="protein sequence ID" value="PWI56777.1"/>
    <property type="molecule type" value="Genomic_DNA"/>
</dbReference>
<dbReference type="RefSeq" id="WP_109431420.1">
    <property type="nucleotide sequence ID" value="NZ_MPDK01000026.1"/>
</dbReference>
<name>A0A2U3D674_SULT2</name>
<feature type="domain" description="N-acetyltransferase" evidence="1">
    <location>
        <begin position="133"/>
        <end position="275"/>
    </location>
</feature>
<dbReference type="GO" id="GO:0016747">
    <property type="term" value="F:acyltransferase activity, transferring groups other than amino-acyl groups"/>
    <property type="evidence" value="ECO:0007669"/>
    <property type="project" value="InterPro"/>
</dbReference>
<dbReference type="AlphaFoldDB" id="A0A2U3D674"/>
<dbReference type="Proteomes" id="UP000245380">
    <property type="component" value="Unassembled WGS sequence"/>
</dbReference>
<proteinExistence type="predicted"/>
<organism evidence="2 3">
    <name type="scientific">Sulfoacidibacillus thermotolerans</name>
    <name type="common">Acidibacillus sulfuroxidans</name>
    <dbReference type="NCBI Taxonomy" id="1765684"/>
    <lineage>
        <taxon>Bacteria</taxon>
        <taxon>Bacillati</taxon>
        <taxon>Bacillota</taxon>
        <taxon>Bacilli</taxon>
        <taxon>Bacillales</taxon>
        <taxon>Alicyclobacillaceae</taxon>
        <taxon>Sulfoacidibacillus</taxon>
    </lineage>
</organism>
<keyword evidence="3" id="KW-1185">Reference proteome</keyword>